<feature type="region of interest" description="Disordered" evidence="1">
    <location>
        <begin position="634"/>
        <end position="674"/>
    </location>
</feature>
<feature type="compositionally biased region" description="Basic and acidic residues" evidence="1">
    <location>
        <begin position="750"/>
        <end position="760"/>
    </location>
</feature>
<dbReference type="Proteomes" id="UP000095149">
    <property type="component" value="Unassembled WGS sequence"/>
</dbReference>
<dbReference type="EMBL" id="MEKH01000007">
    <property type="protein sequence ID" value="ODO05832.1"/>
    <property type="molecule type" value="Genomic_DNA"/>
</dbReference>
<organism evidence="2 3">
    <name type="scientific">Cryptococcus amylolentus CBS 6273</name>
    <dbReference type="NCBI Taxonomy" id="1296118"/>
    <lineage>
        <taxon>Eukaryota</taxon>
        <taxon>Fungi</taxon>
        <taxon>Dikarya</taxon>
        <taxon>Basidiomycota</taxon>
        <taxon>Agaricomycotina</taxon>
        <taxon>Tremellomycetes</taxon>
        <taxon>Tremellales</taxon>
        <taxon>Cryptococcaceae</taxon>
        <taxon>Cryptococcus</taxon>
    </lineage>
</organism>
<evidence type="ECO:0000313" key="2">
    <source>
        <dbReference type="EMBL" id="ODO05832.1"/>
    </source>
</evidence>
<comment type="caution">
    <text evidence="2">The sequence shown here is derived from an EMBL/GenBank/DDBJ whole genome shotgun (WGS) entry which is preliminary data.</text>
</comment>
<gene>
    <name evidence="2" type="ORF">I350_04893</name>
</gene>
<reference evidence="2 3" key="1">
    <citation type="submission" date="2016-06" db="EMBL/GenBank/DDBJ databases">
        <title>Evolution of pathogenesis and genome organization in the Tremellales.</title>
        <authorList>
            <person name="Cuomo C."/>
            <person name="Litvintseva A."/>
            <person name="Heitman J."/>
            <person name="Chen Y."/>
            <person name="Sun S."/>
            <person name="Springer D."/>
            <person name="Dromer F."/>
            <person name="Young S."/>
            <person name="Zeng Q."/>
            <person name="Chapman S."/>
            <person name="Gujja S."/>
            <person name="Saif S."/>
            <person name="Birren B."/>
        </authorList>
    </citation>
    <scope>NUCLEOTIDE SEQUENCE [LARGE SCALE GENOMIC DNA]</scope>
    <source>
        <strain evidence="2 3">CBS 6273</strain>
    </source>
</reference>
<feature type="region of interest" description="Disordered" evidence="1">
    <location>
        <begin position="714"/>
        <end position="828"/>
    </location>
</feature>
<evidence type="ECO:0000256" key="1">
    <source>
        <dbReference type="SAM" id="MobiDB-lite"/>
    </source>
</evidence>
<accession>A0A1E3K0X9</accession>
<proteinExistence type="predicted"/>
<protein>
    <submittedName>
        <fullName evidence="2">Uncharacterized protein</fullName>
    </submittedName>
</protein>
<sequence length="828" mass="92177">MINNDTSPAPHNACRDIPVLVPPHDPVIDWNPLGAKITFCIPCEPPQTRSYTHPHGREVADEGLPKCGFLRKVDQPHTPRLAPLSRPAAGVYVKIAESTDLERWSHQVYVGRGTRGGSRYGVEVRAAEHLRGWSSREKSKFNDAVISAPPGAYKLVVFGVLWSDPAKPYTWTPASKARLDSRAKLIEFFWCANLGTIENHPTVDLSPGPRTYVGTNSMIPAEKSCSGVYIKITESTDPKKWEHLVYVGEGTRSGSRFGVDARSAEHMRSLRRGDKNKFNDAVLSAPPGTYKPVVFSVLWSDPAKPHTWTPASKALLDIRANLIEFFWCASLGTIENHPTVDLSPGPRTYVGMNSMIPICESTNFVNNFAKADKLGRFRSVRGQEAVNQRFLEVVKNVKHKPSFSDRPRFEPQAPLKLILRLHKPPILFPLKPHRSVQPQLLDTISRRSIATLPVKGKQEGLGFYEKWVRHVLPAKHQAHLQPPTPPPKPKRKAKRVFADMTEEEKGKLRKRRAIDQRCKDRKRGMKGEHLALRRAGGTVDPNSRQQIARREGSQWRYVYRDATIALWKKFGRDEKKPGFVLEKLVSHMAQKFLPRFRDARARDLGSSIGIVEINATEPINIAILNEVERVLARESPPAPASSHEPSSSPARRFSPSPDPLLYKGKGKARAATPLSESEDGFFMELLAEDDAGSWQPYAKEVWDRAGSLGIQPEASTSRAARQLSSSPLIPPPTSPLASLSHPPTISYKGKGKERAVDPRPDASPAPNPRQPSASTPRLSPSPLLAFPRTNRGLFRRQRRIESESEEEDVSDGIAAHGTAEDPIQLIAM</sequence>
<dbReference type="AlphaFoldDB" id="A0A1E3K0X9"/>
<evidence type="ECO:0000313" key="3">
    <source>
        <dbReference type="Proteomes" id="UP000095149"/>
    </source>
</evidence>
<feature type="compositionally biased region" description="Low complexity" evidence="1">
    <location>
        <begin position="640"/>
        <end position="655"/>
    </location>
</feature>
<name>A0A1E3K0X9_9TREE</name>